<dbReference type="PANTHER" id="PTHR40616">
    <property type="entry name" value="LINALOOL DEHYDRATASE_ISOMERASE DOMAIN-CONTAINING PROTEIN"/>
    <property type="match status" value="1"/>
</dbReference>
<dbReference type="AlphaFoldDB" id="A0A1T5LYQ2"/>
<evidence type="ECO:0000313" key="2">
    <source>
        <dbReference type="Proteomes" id="UP000189777"/>
    </source>
</evidence>
<name>A0A1T5LYQ2_9MICO</name>
<dbReference type="STRING" id="526729.SAMN04324258_4156"/>
<organism evidence="1 2">
    <name type="scientific">Krasilnikoviella flava</name>
    <dbReference type="NCBI Taxonomy" id="526729"/>
    <lineage>
        <taxon>Bacteria</taxon>
        <taxon>Bacillati</taxon>
        <taxon>Actinomycetota</taxon>
        <taxon>Actinomycetes</taxon>
        <taxon>Micrococcales</taxon>
        <taxon>Promicromonosporaceae</taxon>
        <taxon>Krasilnikoviella</taxon>
    </lineage>
</organism>
<evidence type="ECO:0000313" key="1">
    <source>
        <dbReference type="EMBL" id="SKC81082.1"/>
    </source>
</evidence>
<accession>A0A1T5LYQ2</accession>
<dbReference type="PANTHER" id="PTHR40616:SF1">
    <property type="entry name" value="LINALOOL DEHYDRATASE_ISOMERASE DOMAIN-CONTAINING PROTEIN"/>
    <property type="match status" value="1"/>
</dbReference>
<protein>
    <recommendedName>
        <fullName evidence="3">Heparinase II/III-like protein</fullName>
    </recommendedName>
</protein>
<dbReference type="OrthoDB" id="3901256at2"/>
<gene>
    <name evidence="1" type="ORF">SAMN04324258_4156</name>
</gene>
<evidence type="ECO:0008006" key="3">
    <source>
        <dbReference type="Google" id="ProtNLM"/>
    </source>
</evidence>
<dbReference type="RefSeq" id="WP_079576489.1">
    <property type="nucleotide sequence ID" value="NZ_FUZQ01000008.1"/>
</dbReference>
<keyword evidence="2" id="KW-1185">Reference proteome</keyword>
<dbReference type="Proteomes" id="UP000189777">
    <property type="component" value="Unassembled WGS sequence"/>
</dbReference>
<reference evidence="1 2" key="1">
    <citation type="submission" date="2017-02" db="EMBL/GenBank/DDBJ databases">
        <authorList>
            <person name="Peterson S.W."/>
        </authorList>
    </citation>
    <scope>NUCLEOTIDE SEQUENCE [LARGE SCALE GENOMIC DNA]</scope>
    <source>
        <strain evidence="1 2">DSM 21481</strain>
    </source>
</reference>
<sequence>MRPDRLTRHARDLTTRSLEWMDGRWDPAAGLLRAPDPVGDEHAPAGHLVRETAWYALGLLMRDDADGAEPDADRARHALGRVLDHQIDAPGTRFHGTWLRSPHEEAPTAASVEWRDYDPNWREFVGTTLVVIATEFPEALDDDLRGRVDAALRRAVEGTLARDVDPSYTNIALLRSFLLQDAATRLGEPAWEAAAADLAEQVLERFRVDGAFDEYCSPTYYGIDLVALALWRRYARLPLLRAGGTELEAALWRDTAAHYHAGLRNLAGPYDRSYGMDLRRYASGVGLWIWLAAGPDAAPFPATDRPFRHAWDLALGPLVALLGAEVPADAQPLLDGFRGPRQAAQVIARAPRRTATWWVGERLLVGAEDVGGVRGHLGDQFHPATVHWHAGRPGAGDDVGWARLVSDLAVDARADGPSLSLSCARHDRGDVDLTFQVRAPGAGAGAFTSRRWRVPGLDAVVTGDAELVAVEHDGREPDEDTWWLRYVARDVPADRPVRLRVDLHTDLDTDARTDLDAHRDADRQEARR</sequence>
<proteinExistence type="predicted"/>
<dbReference type="EMBL" id="FUZQ01000008">
    <property type="protein sequence ID" value="SKC81082.1"/>
    <property type="molecule type" value="Genomic_DNA"/>
</dbReference>